<dbReference type="Pfam" id="PF10373">
    <property type="entry name" value="EST1_DNA_bind"/>
    <property type="match status" value="1"/>
</dbReference>
<dbReference type="InterPro" id="IPR018834">
    <property type="entry name" value="DNA/RNA-bd_Est1-type"/>
</dbReference>
<evidence type="ECO:0008006" key="7">
    <source>
        <dbReference type="Google" id="ProtNLM"/>
    </source>
</evidence>
<dbReference type="AlphaFoldDB" id="A0ABD1XKD8"/>
<keyword evidence="6" id="KW-1185">Reference proteome</keyword>
<dbReference type="Proteomes" id="UP001605036">
    <property type="component" value="Unassembled WGS sequence"/>
</dbReference>
<name>A0ABD1XKD8_9MARC</name>
<gene>
    <name evidence="5" type="ORF">R1flu_027741</name>
</gene>
<feature type="region of interest" description="Disordered" evidence="2">
    <location>
        <begin position="1190"/>
        <end position="1211"/>
    </location>
</feature>
<organism evidence="5 6">
    <name type="scientific">Riccia fluitans</name>
    <dbReference type="NCBI Taxonomy" id="41844"/>
    <lineage>
        <taxon>Eukaryota</taxon>
        <taxon>Viridiplantae</taxon>
        <taxon>Streptophyta</taxon>
        <taxon>Embryophyta</taxon>
        <taxon>Marchantiophyta</taxon>
        <taxon>Marchantiopsida</taxon>
        <taxon>Marchantiidae</taxon>
        <taxon>Marchantiales</taxon>
        <taxon>Ricciaceae</taxon>
        <taxon>Riccia</taxon>
    </lineage>
</organism>
<sequence>MTLPSNPTSASASSRALAQQRYNQALELEKQLRSLLQGKGPFDPSVRALRNRICESYEAVILENHEFAESHEVEQAIWRLQYKCIEEFRARIRKSTAAAAAAASAPAIPMPGAKVPARRDSSQKILAVFKSFLAEATGFYHNLILKLRAKHGLPQDYSPFEVEQGARDEERTAELRSCDLSCHRCLIFLGDLARYKESHGDADIRSRDWSVAAGYYHQAISLWPSSGNPHNQLAVLATYVGDELLAVYRYFRSLAVESPFLTARDNLIILFEKNRNHYAQLPSNESAIAGKMDSGKGSDKTKASRGDRILPVGDGALKLAVKDRQLEGVEIGELRKRFRLRFVRLNGILFTKTSLETFVDVYSTTVRELEELLSPEDTILESGIGTDHRSGIGTGSGGAAGFLQVVAILIFTVHNINWVPDSHHPTYAEILQRSALYQHAFTAAFECAGRLMRRCAESKVVSKSPLLPAMLVFLEWLACRPEMAAGSDIDEKQGHARNFFWRQSIALLNSCAEAYKRNGSEVGLEGGLAPATGYGDENGVGGVALWEDYELRGFVPVIPAQLTLDFSKRSPRVGLGDKKEREVRLQRLMAAGRAIASALEGTEKGICYEEEEERFAMAGEQREKKDVHYVDAPSVQDNGRALPKVSVDEEAASGSSLDKNTVEDRISLPSLETVFPEREEEDEEVIVFKPMVKDQSSTSASGGTWKNMVSAQIPNVRPDAVSSVASGQVGLDNLVMSRGLAAALQMPSLDVQRSTSTTSSIRQFGVSDTSLVPTPVSANGRQFVAETSLLPIHSLGFTEQVPVISVPGSVGTSPSSTASSPLAGYMSSLPGTHALVTEDLRGVNGTYGFPPSSAEDWLNRVTGSSSCQSASWDTNIFSNGSEKFAGVIGQPKQAAVSNSLWSTNLDGVTLSGLSSLTLAGSDYGRPQGSSLGGLPHSAISLDSLIQASVKDAPSIANGMFSSGDLHMLSSRNGAIGRSFAQSTPVSAESESSDTELVKSSLALRSATVVAANPATSSSSTQSPKEAPSTGPVRSAMRPPPGFGPLPTKSASVAASVTAENPQQQNVSKSVPSSRPSEKDEHQAVDDYGWLDDYSQKGTIGQIGYYQGQGSSLYSSDYGIWASGAMNTTTPGKVTATTSVYPFPGMGASQQEQLSSNRREVDNQRQQYTLLEQLLQQQEQHHLESQRLGYRVDQPQLHSSSNNSSRRSGMGSTIHGIPLCRKLLLSRLVNYSL</sequence>
<dbReference type="FunFam" id="1.25.40.10:FF:000225">
    <property type="entry name" value="Protein SMG7"/>
    <property type="match status" value="1"/>
</dbReference>
<evidence type="ECO:0000259" key="3">
    <source>
        <dbReference type="Pfam" id="PF10373"/>
    </source>
</evidence>
<evidence type="ECO:0000313" key="6">
    <source>
        <dbReference type="Proteomes" id="UP001605036"/>
    </source>
</evidence>
<dbReference type="InterPro" id="IPR011990">
    <property type="entry name" value="TPR-like_helical_dom_sf"/>
</dbReference>
<keyword evidence="1" id="KW-0677">Repeat</keyword>
<accession>A0ABD1XKD8</accession>
<evidence type="ECO:0000313" key="5">
    <source>
        <dbReference type="EMBL" id="KAL2609168.1"/>
    </source>
</evidence>
<proteinExistence type="predicted"/>
<feature type="domain" description="Telomerase activating protein Est1-like N-terminal" evidence="4">
    <location>
        <begin position="72"/>
        <end position="198"/>
    </location>
</feature>
<feature type="region of interest" description="Disordered" evidence="2">
    <location>
        <begin position="636"/>
        <end position="660"/>
    </location>
</feature>
<dbReference type="PANTHER" id="PTHR15696">
    <property type="entry name" value="SMG-7 SUPPRESSOR WITH MORPHOLOGICAL EFFECT ON GENITALIA PROTEIN 7"/>
    <property type="match status" value="1"/>
</dbReference>
<feature type="compositionally biased region" description="Low complexity" evidence="2">
    <location>
        <begin position="1198"/>
        <end position="1211"/>
    </location>
</feature>
<dbReference type="Pfam" id="PF10374">
    <property type="entry name" value="EST1"/>
    <property type="match status" value="1"/>
</dbReference>
<feature type="compositionally biased region" description="Polar residues" evidence="2">
    <location>
        <begin position="1057"/>
        <end position="1074"/>
    </location>
</feature>
<comment type="caution">
    <text evidence="5">The sequence shown here is derived from an EMBL/GenBank/DDBJ whole genome shotgun (WGS) entry which is preliminary data.</text>
</comment>
<reference evidence="5 6" key="1">
    <citation type="submission" date="2024-09" db="EMBL/GenBank/DDBJ databases">
        <title>Chromosome-scale assembly of Riccia fluitans.</title>
        <authorList>
            <person name="Paukszto L."/>
            <person name="Sawicki J."/>
            <person name="Karawczyk K."/>
            <person name="Piernik-Szablinska J."/>
            <person name="Szczecinska M."/>
            <person name="Mazdziarz M."/>
        </authorList>
    </citation>
    <scope>NUCLEOTIDE SEQUENCE [LARGE SCALE GENOMIC DNA]</scope>
    <source>
        <strain evidence="5">Rf_01</strain>
        <tissue evidence="5">Aerial parts of the thallus</tissue>
    </source>
</reference>
<dbReference type="EMBL" id="JBHFFA010000008">
    <property type="protein sequence ID" value="KAL2609168.1"/>
    <property type="molecule type" value="Genomic_DNA"/>
</dbReference>
<evidence type="ECO:0000259" key="4">
    <source>
        <dbReference type="Pfam" id="PF10374"/>
    </source>
</evidence>
<feature type="domain" description="DNA/RNA-binding" evidence="3">
    <location>
        <begin position="212"/>
        <end position="559"/>
    </location>
</feature>
<dbReference type="SUPFAM" id="SSF48452">
    <property type="entry name" value="TPR-like"/>
    <property type="match status" value="1"/>
</dbReference>
<dbReference type="InterPro" id="IPR045153">
    <property type="entry name" value="Est1/Ebs1-like"/>
</dbReference>
<dbReference type="Gene3D" id="1.25.40.10">
    <property type="entry name" value="Tetratricopeptide repeat domain"/>
    <property type="match status" value="1"/>
</dbReference>
<feature type="region of interest" description="Disordered" evidence="2">
    <location>
        <begin position="1011"/>
        <end position="1082"/>
    </location>
</feature>
<evidence type="ECO:0000256" key="1">
    <source>
        <dbReference type="ARBA" id="ARBA00022737"/>
    </source>
</evidence>
<dbReference type="InterPro" id="IPR019458">
    <property type="entry name" value="Est1-like_N"/>
</dbReference>
<dbReference type="PANTHER" id="PTHR15696:SF0">
    <property type="entry name" value="TELOMERASE-BINDING PROTEIN EST1A"/>
    <property type="match status" value="1"/>
</dbReference>
<feature type="compositionally biased region" description="Polar residues" evidence="2">
    <location>
        <begin position="1013"/>
        <end position="1023"/>
    </location>
</feature>
<evidence type="ECO:0000256" key="2">
    <source>
        <dbReference type="SAM" id="MobiDB-lite"/>
    </source>
</evidence>
<protein>
    <recommendedName>
        <fullName evidence="7">Telomerase activating protein Est1</fullName>
    </recommendedName>
</protein>